<accession>A0A820AD13</accession>
<feature type="transmembrane region" description="Helical" evidence="1">
    <location>
        <begin position="27"/>
        <end position="49"/>
    </location>
</feature>
<protein>
    <submittedName>
        <fullName evidence="2">Uncharacterized protein</fullName>
    </submittedName>
</protein>
<evidence type="ECO:0000313" key="2">
    <source>
        <dbReference type="EMBL" id="CAF4186772.1"/>
    </source>
</evidence>
<gene>
    <name evidence="2" type="ORF">KXQ929_LOCUS39277</name>
</gene>
<dbReference type="Proteomes" id="UP000663868">
    <property type="component" value="Unassembled WGS sequence"/>
</dbReference>
<comment type="caution">
    <text evidence="2">The sequence shown here is derived from an EMBL/GenBank/DDBJ whole genome shotgun (WGS) entry which is preliminary data.</text>
</comment>
<evidence type="ECO:0000313" key="3">
    <source>
        <dbReference type="Proteomes" id="UP000663868"/>
    </source>
</evidence>
<evidence type="ECO:0000256" key="1">
    <source>
        <dbReference type="SAM" id="Phobius"/>
    </source>
</evidence>
<dbReference type="EMBL" id="CAJOBB010007447">
    <property type="protein sequence ID" value="CAF4186772.1"/>
    <property type="molecule type" value="Genomic_DNA"/>
</dbReference>
<name>A0A820AD13_9BILA</name>
<reference evidence="2" key="1">
    <citation type="submission" date="2021-02" db="EMBL/GenBank/DDBJ databases">
        <authorList>
            <person name="Nowell W R."/>
        </authorList>
    </citation>
    <scope>NUCLEOTIDE SEQUENCE</scope>
</reference>
<keyword evidence="1" id="KW-1133">Transmembrane helix</keyword>
<dbReference type="AlphaFoldDB" id="A0A820AD13"/>
<keyword evidence="1" id="KW-0812">Transmembrane</keyword>
<keyword evidence="1" id="KW-0472">Membrane</keyword>
<organism evidence="2 3">
    <name type="scientific">Adineta steineri</name>
    <dbReference type="NCBI Taxonomy" id="433720"/>
    <lineage>
        <taxon>Eukaryota</taxon>
        <taxon>Metazoa</taxon>
        <taxon>Spiralia</taxon>
        <taxon>Gnathifera</taxon>
        <taxon>Rotifera</taxon>
        <taxon>Eurotatoria</taxon>
        <taxon>Bdelloidea</taxon>
        <taxon>Adinetida</taxon>
        <taxon>Adinetidae</taxon>
        <taxon>Adineta</taxon>
    </lineage>
</organism>
<sequence length="66" mass="7351">YPNYFNACSPSLCIYSYVDKRNAIEGILTLIGLYGGLVIICRLIAIIIVKKMCRVNNRVNPATNLS</sequence>
<proteinExistence type="predicted"/>
<feature type="non-terminal residue" evidence="2">
    <location>
        <position position="1"/>
    </location>
</feature>